<proteinExistence type="predicted"/>
<dbReference type="GO" id="GO:0003676">
    <property type="term" value="F:nucleic acid binding"/>
    <property type="evidence" value="ECO:0007669"/>
    <property type="project" value="InterPro"/>
</dbReference>
<organism evidence="3 4">
    <name type="scientific">Coemansia thaxteri</name>
    <dbReference type="NCBI Taxonomy" id="2663907"/>
    <lineage>
        <taxon>Eukaryota</taxon>
        <taxon>Fungi</taxon>
        <taxon>Fungi incertae sedis</taxon>
        <taxon>Zoopagomycota</taxon>
        <taxon>Kickxellomycotina</taxon>
        <taxon>Kickxellomycetes</taxon>
        <taxon>Kickxellales</taxon>
        <taxon>Kickxellaceae</taxon>
        <taxon>Coemansia</taxon>
    </lineage>
</organism>
<dbReference type="PROSITE" id="PS50174">
    <property type="entry name" value="G_PATCH"/>
    <property type="match status" value="1"/>
</dbReference>
<dbReference type="AlphaFoldDB" id="A0A9W8BFI3"/>
<dbReference type="InterPro" id="IPR051189">
    <property type="entry name" value="Splicing_assoc_domain"/>
</dbReference>
<feature type="region of interest" description="Disordered" evidence="1">
    <location>
        <begin position="81"/>
        <end position="126"/>
    </location>
</feature>
<dbReference type="OrthoDB" id="21470at2759"/>
<evidence type="ECO:0000313" key="4">
    <source>
        <dbReference type="Proteomes" id="UP001150907"/>
    </source>
</evidence>
<protein>
    <submittedName>
        <fullName evidence="3">Squalene synthetase-like protein</fullName>
    </submittedName>
</protein>
<reference evidence="3" key="1">
    <citation type="submission" date="2022-07" db="EMBL/GenBank/DDBJ databases">
        <title>Phylogenomic reconstructions and comparative analyses of Kickxellomycotina fungi.</title>
        <authorList>
            <person name="Reynolds N.K."/>
            <person name="Stajich J.E."/>
            <person name="Barry K."/>
            <person name="Grigoriev I.V."/>
            <person name="Crous P."/>
            <person name="Smith M.E."/>
        </authorList>
    </citation>
    <scope>NUCLEOTIDE SEQUENCE</scope>
    <source>
        <strain evidence="3">IMI 214461</strain>
    </source>
</reference>
<evidence type="ECO:0000313" key="3">
    <source>
        <dbReference type="EMBL" id="KAJ2005141.1"/>
    </source>
</evidence>
<dbReference type="InterPro" id="IPR001374">
    <property type="entry name" value="R3H_dom"/>
</dbReference>
<dbReference type="Pfam" id="PF01585">
    <property type="entry name" value="G-patch"/>
    <property type="match status" value="1"/>
</dbReference>
<dbReference type="SUPFAM" id="SSF82708">
    <property type="entry name" value="R3H domain"/>
    <property type="match status" value="1"/>
</dbReference>
<name>A0A9W8BFI3_9FUNG</name>
<dbReference type="InterPro" id="IPR000467">
    <property type="entry name" value="G_patch_dom"/>
</dbReference>
<evidence type="ECO:0000259" key="2">
    <source>
        <dbReference type="PROSITE" id="PS50174"/>
    </source>
</evidence>
<dbReference type="CDD" id="cd02325">
    <property type="entry name" value="R3H"/>
    <property type="match status" value="1"/>
</dbReference>
<dbReference type="Pfam" id="PF01424">
    <property type="entry name" value="R3H"/>
    <property type="match status" value="1"/>
</dbReference>
<feature type="region of interest" description="Disordered" evidence="1">
    <location>
        <begin position="38"/>
        <end position="63"/>
    </location>
</feature>
<dbReference type="InterPro" id="IPR036867">
    <property type="entry name" value="R3H_dom_sf"/>
</dbReference>
<feature type="domain" description="G-patch" evidence="2">
    <location>
        <begin position="139"/>
        <end position="182"/>
    </location>
</feature>
<feature type="non-terminal residue" evidence="3">
    <location>
        <position position="1"/>
    </location>
</feature>
<comment type="caution">
    <text evidence="3">The sequence shown here is derived from an EMBL/GenBank/DDBJ whole genome shotgun (WGS) entry which is preliminary data.</text>
</comment>
<accession>A0A9W8BFI3</accession>
<dbReference type="PANTHER" id="PTHR14195">
    <property type="entry name" value="G PATCH DOMAIN CONTAINING PROTEIN 2"/>
    <property type="match status" value="1"/>
</dbReference>
<dbReference type="EMBL" id="JANBQF010000117">
    <property type="protein sequence ID" value="KAJ2005141.1"/>
    <property type="molecule type" value="Genomic_DNA"/>
</dbReference>
<keyword evidence="4" id="KW-1185">Reference proteome</keyword>
<gene>
    <name evidence="3" type="primary">SQS1</name>
    <name evidence="3" type="ORF">H4R26_002119</name>
</gene>
<dbReference type="SMART" id="SM00443">
    <property type="entry name" value="G_patch"/>
    <property type="match status" value="1"/>
</dbReference>
<dbReference type="Gene3D" id="3.30.1370.50">
    <property type="entry name" value="R3H-like domain"/>
    <property type="match status" value="1"/>
</dbReference>
<feature type="compositionally biased region" description="Polar residues" evidence="1">
    <location>
        <begin position="50"/>
        <end position="61"/>
    </location>
</feature>
<sequence>RLDWLAQTEDVGSIWLQPLNKSERQIVHILAREYHVKSKSHGNGARRTPVLTQTPSSCKPTNSRRIRRVLMLYDEGGLIPEQWSGPSVPSGSSRYNGSKAQRGGKGKQGRGRGGNGGGSAQAPLPDGKIVAENAPEVGASNIGHKMLQQMGWQPGQGLGVKEEGRATPVDVMIRAGRRGLGA</sequence>
<dbReference type="Proteomes" id="UP001150907">
    <property type="component" value="Unassembled WGS sequence"/>
</dbReference>
<feature type="compositionally biased region" description="Polar residues" evidence="1">
    <location>
        <begin position="84"/>
        <end position="96"/>
    </location>
</feature>
<evidence type="ECO:0000256" key="1">
    <source>
        <dbReference type="SAM" id="MobiDB-lite"/>
    </source>
</evidence>